<dbReference type="InterPro" id="IPR036388">
    <property type="entry name" value="WH-like_DNA-bd_sf"/>
</dbReference>
<evidence type="ECO:0000256" key="3">
    <source>
        <dbReference type="ARBA" id="ARBA00018111"/>
    </source>
</evidence>
<comment type="subcellular location">
    <subcellularLocation>
        <location evidence="1 5">Cytoplasm</location>
    </subcellularLocation>
</comment>
<gene>
    <name evidence="5" type="primary">recX</name>
    <name evidence="8" type="ORF">A3F61_03335</name>
</gene>
<dbReference type="Pfam" id="PF02631">
    <property type="entry name" value="RecX_HTH2"/>
    <property type="match status" value="1"/>
</dbReference>
<dbReference type="GO" id="GO:0005737">
    <property type="term" value="C:cytoplasm"/>
    <property type="evidence" value="ECO:0007669"/>
    <property type="project" value="UniProtKB-SubCell"/>
</dbReference>
<name>A0A1G1V9R3_9BACT</name>
<comment type="caution">
    <text evidence="8">The sequence shown here is derived from an EMBL/GenBank/DDBJ whole genome shotgun (WGS) entry which is preliminary data.</text>
</comment>
<comment type="function">
    <text evidence="5">Modulates RecA activity.</text>
</comment>
<dbReference type="Proteomes" id="UP000178272">
    <property type="component" value="Unassembled WGS sequence"/>
</dbReference>
<evidence type="ECO:0000256" key="2">
    <source>
        <dbReference type="ARBA" id="ARBA00009695"/>
    </source>
</evidence>
<organism evidence="8 9">
    <name type="scientific">Candidatus Blackburnbacteria bacterium RIFCSPHIGHO2_12_FULL_41_13b</name>
    <dbReference type="NCBI Taxonomy" id="1797517"/>
    <lineage>
        <taxon>Bacteria</taxon>
        <taxon>Candidatus Blackburniibacteriota</taxon>
    </lineage>
</organism>
<sequence>MPQITRIVQQKDQNRVSVYLDGKFAFGVTLESLLQNNLSVGKELTKEQVASLINQSGQDKVFSRVLRFVTSRPHSEKEIKLWFKKKKVDEVVQGVVLNRLTKLGLVDDLAFAKWWIETRTVFRPKPQKILKYELRIKGIKDEITEEALGQTETQTDLEIAIRVAEKRWPRLKALPEKEARKKLAEFLARRGFSWGTIKEVADKLYTHT</sequence>
<dbReference type="STRING" id="1797517.A3F61_03335"/>
<evidence type="ECO:0000256" key="4">
    <source>
        <dbReference type="ARBA" id="ARBA00022490"/>
    </source>
</evidence>
<dbReference type="GO" id="GO:0006282">
    <property type="term" value="P:regulation of DNA repair"/>
    <property type="evidence" value="ECO:0007669"/>
    <property type="project" value="UniProtKB-UniRule"/>
</dbReference>
<evidence type="ECO:0000313" key="9">
    <source>
        <dbReference type="Proteomes" id="UP000178272"/>
    </source>
</evidence>
<feature type="domain" description="RecX second three-helical" evidence="6">
    <location>
        <begin position="107"/>
        <end position="148"/>
    </location>
</feature>
<dbReference type="EMBL" id="MHCA01000027">
    <property type="protein sequence ID" value="OGY12047.1"/>
    <property type="molecule type" value="Genomic_DNA"/>
</dbReference>
<evidence type="ECO:0000256" key="1">
    <source>
        <dbReference type="ARBA" id="ARBA00004496"/>
    </source>
</evidence>
<evidence type="ECO:0000256" key="5">
    <source>
        <dbReference type="HAMAP-Rule" id="MF_01114"/>
    </source>
</evidence>
<accession>A0A1G1V9R3</accession>
<dbReference type="HAMAP" id="MF_01114">
    <property type="entry name" value="RecX"/>
    <property type="match status" value="1"/>
</dbReference>
<evidence type="ECO:0000259" key="7">
    <source>
        <dbReference type="Pfam" id="PF21981"/>
    </source>
</evidence>
<reference evidence="8 9" key="1">
    <citation type="journal article" date="2016" name="Nat. Commun.">
        <title>Thousands of microbial genomes shed light on interconnected biogeochemical processes in an aquifer system.</title>
        <authorList>
            <person name="Anantharaman K."/>
            <person name="Brown C.T."/>
            <person name="Hug L.A."/>
            <person name="Sharon I."/>
            <person name="Castelle C.J."/>
            <person name="Probst A.J."/>
            <person name="Thomas B.C."/>
            <person name="Singh A."/>
            <person name="Wilkins M.J."/>
            <person name="Karaoz U."/>
            <person name="Brodie E.L."/>
            <person name="Williams K.H."/>
            <person name="Hubbard S.S."/>
            <person name="Banfield J.F."/>
        </authorList>
    </citation>
    <scope>NUCLEOTIDE SEQUENCE [LARGE SCALE GENOMIC DNA]</scope>
</reference>
<evidence type="ECO:0000259" key="6">
    <source>
        <dbReference type="Pfam" id="PF02631"/>
    </source>
</evidence>
<dbReference type="PANTHER" id="PTHR33602">
    <property type="entry name" value="REGULATORY PROTEIN RECX FAMILY PROTEIN"/>
    <property type="match status" value="1"/>
</dbReference>
<comment type="similarity">
    <text evidence="2 5">Belongs to the RecX family.</text>
</comment>
<dbReference type="InterPro" id="IPR003783">
    <property type="entry name" value="Regulatory_RecX"/>
</dbReference>
<protein>
    <recommendedName>
        <fullName evidence="3 5">Regulatory protein RecX</fullName>
    </recommendedName>
</protein>
<keyword evidence="4 5" id="KW-0963">Cytoplasm</keyword>
<dbReference type="InterPro" id="IPR053924">
    <property type="entry name" value="RecX_HTH_2nd"/>
</dbReference>
<dbReference type="PANTHER" id="PTHR33602:SF1">
    <property type="entry name" value="REGULATORY PROTEIN RECX FAMILY PROTEIN"/>
    <property type="match status" value="1"/>
</dbReference>
<dbReference type="Pfam" id="PF21981">
    <property type="entry name" value="RecX_HTH3"/>
    <property type="match status" value="1"/>
</dbReference>
<dbReference type="InterPro" id="IPR053925">
    <property type="entry name" value="RecX_HTH_3rd"/>
</dbReference>
<dbReference type="AlphaFoldDB" id="A0A1G1V9R3"/>
<dbReference type="Gene3D" id="1.10.10.10">
    <property type="entry name" value="Winged helix-like DNA-binding domain superfamily/Winged helix DNA-binding domain"/>
    <property type="match status" value="3"/>
</dbReference>
<evidence type="ECO:0000313" key="8">
    <source>
        <dbReference type="EMBL" id="OGY12047.1"/>
    </source>
</evidence>
<feature type="domain" description="RecX third three-helical" evidence="7">
    <location>
        <begin position="155"/>
        <end position="200"/>
    </location>
</feature>
<proteinExistence type="inferred from homology"/>